<sequence>MLGQSVVVTSTKDQAHMEAVFDLANQQVADLQKLDPHLTDQQCLMLLAINALSDQLTMQIKQDKGV</sequence>
<dbReference type="Pfam" id="PF05164">
    <property type="entry name" value="ZapA"/>
    <property type="match status" value="1"/>
</dbReference>
<dbReference type="STRING" id="1123500.GCA_000420365_00029"/>
<reference evidence="1 2" key="1">
    <citation type="journal article" date="2015" name="Genome Announc.">
        <title>Expanding the biotechnology potential of lactobacilli through comparative genomics of 213 strains and associated genera.</title>
        <authorList>
            <person name="Sun Z."/>
            <person name="Harris H.M."/>
            <person name="McCann A."/>
            <person name="Guo C."/>
            <person name="Argimon S."/>
            <person name="Zhang W."/>
            <person name="Yang X."/>
            <person name="Jeffery I.B."/>
            <person name="Cooney J.C."/>
            <person name="Kagawa T.F."/>
            <person name="Liu W."/>
            <person name="Song Y."/>
            <person name="Salvetti E."/>
            <person name="Wrobel A."/>
            <person name="Rasinkangas P."/>
            <person name="Parkhill J."/>
            <person name="Rea M.C."/>
            <person name="O'Sullivan O."/>
            <person name="Ritari J."/>
            <person name="Douillard F.P."/>
            <person name="Paul Ross R."/>
            <person name="Yang R."/>
            <person name="Briner A.E."/>
            <person name="Felis G.E."/>
            <person name="de Vos W.M."/>
            <person name="Barrangou R."/>
            <person name="Klaenhammer T.R."/>
            <person name="Caufield P.W."/>
            <person name="Cui Y."/>
            <person name="Zhang H."/>
            <person name="O'Toole P.W."/>
        </authorList>
    </citation>
    <scope>NUCLEOTIDE SEQUENCE [LARGE SCALE GENOMIC DNA]</scope>
    <source>
        <strain evidence="1 2">DSM 20190</strain>
    </source>
</reference>
<dbReference type="SUPFAM" id="SSF102829">
    <property type="entry name" value="Cell division protein ZapA-like"/>
    <property type="match status" value="1"/>
</dbReference>
<dbReference type="InParanoid" id="A0A0R2FYZ3"/>
<dbReference type="eggNOG" id="COG3027">
    <property type="taxonomic scope" value="Bacteria"/>
</dbReference>
<evidence type="ECO:0008006" key="3">
    <source>
        <dbReference type="Google" id="ProtNLM"/>
    </source>
</evidence>
<protein>
    <recommendedName>
        <fullName evidence="3">Cell division protein ZapA</fullName>
    </recommendedName>
</protein>
<name>A0A0R2FYZ3_9LACO</name>
<organism evidence="1 2">
    <name type="scientific">Weissella halotolerans DSM 20190</name>
    <dbReference type="NCBI Taxonomy" id="1123500"/>
    <lineage>
        <taxon>Bacteria</taxon>
        <taxon>Bacillati</taxon>
        <taxon>Bacillota</taxon>
        <taxon>Bacilli</taxon>
        <taxon>Lactobacillales</taxon>
        <taxon>Lactobacillaceae</taxon>
        <taxon>Weissella</taxon>
    </lineage>
</organism>
<gene>
    <name evidence="1" type="ORF">IV68_GL000475</name>
</gene>
<evidence type="ECO:0000313" key="1">
    <source>
        <dbReference type="EMBL" id="KRN33667.1"/>
    </source>
</evidence>
<evidence type="ECO:0000313" key="2">
    <source>
        <dbReference type="Proteomes" id="UP000051296"/>
    </source>
</evidence>
<accession>A0A0R2FYZ3</accession>
<dbReference type="PATRIC" id="fig|1123500.6.peg.476"/>
<proteinExistence type="predicted"/>
<comment type="caution">
    <text evidence="1">The sequence shown here is derived from an EMBL/GenBank/DDBJ whole genome shotgun (WGS) entry which is preliminary data.</text>
</comment>
<dbReference type="InterPro" id="IPR007838">
    <property type="entry name" value="Cell_div_ZapA-like"/>
</dbReference>
<dbReference type="AlphaFoldDB" id="A0A0R2FYZ3"/>
<dbReference type="Proteomes" id="UP000051296">
    <property type="component" value="Unassembled WGS sequence"/>
</dbReference>
<dbReference type="InterPro" id="IPR036192">
    <property type="entry name" value="Cell_div_ZapA-like_sf"/>
</dbReference>
<keyword evidence="2" id="KW-1185">Reference proteome</keyword>
<dbReference type="EMBL" id="JQAX01000001">
    <property type="protein sequence ID" value="KRN33667.1"/>
    <property type="molecule type" value="Genomic_DNA"/>
</dbReference>